<gene>
    <name evidence="1" type="ORF">FH610_036970</name>
</gene>
<dbReference type="PANTHER" id="PTHR31299:SF0">
    <property type="entry name" value="ESTERASE, PUTATIVE (AFU_ORTHOLOGUE AFUA_1G05850)-RELATED"/>
    <property type="match status" value="1"/>
</dbReference>
<protein>
    <submittedName>
        <fullName evidence="1">Erythromycin esterase family protein</fullName>
    </submittedName>
</protein>
<reference evidence="1 2" key="1">
    <citation type="submission" date="2019-10" db="EMBL/GenBank/DDBJ databases">
        <title>Nonomuraea sp. nov., isolated from Phyllanthus amarus.</title>
        <authorList>
            <person name="Klykleung N."/>
            <person name="Tanasupawat S."/>
        </authorList>
    </citation>
    <scope>NUCLEOTIDE SEQUENCE [LARGE SCALE GENOMIC DNA]</scope>
    <source>
        <strain evidence="1 2">CR1-09</strain>
    </source>
</reference>
<proteinExistence type="predicted"/>
<dbReference type="Gene3D" id="3.40.1660.10">
    <property type="entry name" value="EreA-like (biosynthetic domain)"/>
    <property type="match status" value="1"/>
</dbReference>
<accession>A0A5N6B9U9</accession>
<evidence type="ECO:0000313" key="1">
    <source>
        <dbReference type="EMBL" id="KAB8177817.1"/>
    </source>
</evidence>
<name>A0A5N6B9U9_9ACTN</name>
<dbReference type="SUPFAM" id="SSF159501">
    <property type="entry name" value="EreA/ChaN-like"/>
    <property type="match status" value="1"/>
</dbReference>
<dbReference type="EMBL" id="VDMA02000029">
    <property type="protein sequence ID" value="KAB8177817.1"/>
    <property type="molecule type" value="Genomic_DNA"/>
</dbReference>
<sequence>MTTEDEVAEWLRSRAIPLNGLNPGAGTDDLAPLRVVLDGVRVVGLGEATHGSREFFLIRHRLLEFLVEELSFTTLAVEASASASRVVDDYVQGGSGDPVGALAGLGFWTLHTAEMLAVVEWLRDHNRTASRKVRFVGIDPQHPATSLDALRTYLGDDAPGLLDPLAPLAGKRLGVGPPLDRRIEADARRVEDFLAGASVPFEARAHARIVRQCADLASRPLRHPDPAQTVSVARDRYLADNVDLLLHDPDAKVALWAHNGHVMKGGHSGGSVPAMGLHLRQRHGEAYYALGVLFGAGRFRARRRRCGRVNPAKPPVTFRVPLVRRPTIVEARLATAHPGDHVIDLRSGPRPEAVTRWLGEPLHMRSYGGAVARRFTYKLGYMPTVLAEHFDGIAFVPETTASTPL</sequence>
<dbReference type="Proteomes" id="UP000313066">
    <property type="component" value="Unassembled WGS sequence"/>
</dbReference>
<comment type="caution">
    <text evidence="1">The sequence shown here is derived from an EMBL/GenBank/DDBJ whole genome shotgun (WGS) entry which is preliminary data.</text>
</comment>
<organism evidence="1 2">
    <name type="scientific">Microbispora catharanthi</name>
    <dbReference type="NCBI Taxonomy" id="1712871"/>
    <lineage>
        <taxon>Bacteria</taxon>
        <taxon>Bacillati</taxon>
        <taxon>Actinomycetota</taxon>
        <taxon>Actinomycetes</taxon>
        <taxon>Streptosporangiales</taxon>
        <taxon>Streptosporangiaceae</taxon>
        <taxon>Microbispora</taxon>
    </lineage>
</organism>
<dbReference type="Gene3D" id="3.30.1870.10">
    <property type="entry name" value="EreA-like, domain 2"/>
    <property type="match status" value="1"/>
</dbReference>
<dbReference type="InterPro" id="IPR007815">
    <property type="entry name" value="Emycin_Estase"/>
</dbReference>
<dbReference type="GO" id="GO:0046677">
    <property type="term" value="P:response to antibiotic"/>
    <property type="evidence" value="ECO:0007669"/>
    <property type="project" value="InterPro"/>
</dbReference>
<dbReference type="Gene3D" id="1.20.1440.30">
    <property type="entry name" value="Biosynthetic Protein domain"/>
    <property type="match status" value="1"/>
</dbReference>
<dbReference type="PANTHER" id="PTHR31299">
    <property type="entry name" value="ESTERASE, PUTATIVE (AFU_ORTHOLOGUE AFUA_1G05850)-RELATED"/>
    <property type="match status" value="1"/>
</dbReference>
<dbReference type="CDD" id="cd14728">
    <property type="entry name" value="Ere-like"/>
    <property type="match status" value="1"/>
</dbReference>
<keyword evidence="2" id="KW-1185">Reference proteome</keyword>
<dbReference type="InterPro" id="IPR052036">
    <property type="entry name" value="Hydrolase/PRTase-associated"/>
</dbReference>
<evidence type="ECO:0000313" key="2">
    <source>
        <dbReference type="Proteomes" id="UP000313066"/>
    </source>
</evidence>
<dbReference type="AlphaFoldDB" id="A0A5N6B9U9"/>
<dbReference type="Pfam" id="PF05139">
    <property type="entry name" value="Erythro_esteras"/>
    <property type="match status" value="1"/>
</dbReference>